<organism evidence="2">
    <name type="scientific">Rhizophora mucronata</name>
    <name type="common">Asiatic mangrove</name>
    <dbReference type="NCBI Taxonomy" id="61149"/>
    <lineage>
        <taxon>Eukaryota</taxon>
        <taxon>Viridiplantae</taxon>
        <taxon>Streptophyta</taxon>
        <taxon>Embryophyta</taxon>
        <taxon>Tracheophyta</taxon>
        <taxon>Spermatophyta</taxon>
        <taxon>Magnoliopsida</taxon>
        <taxon>eudicotyledons</taxon>
        <taxon>Gunneridae</taxon>
        <taxon>Pentapetalae</taxon>
        <taxon>rosids</taxon>
        <taxon>fabids</taxon>
        <taxon>Malpighiales</taxon>
        <taxon>Rhizophoraceae</taxon>
        <taxon>Rhizophora</taxon>
    </lineage>
</organism>
<evidence type="ECO:0000313" key="2">
    <source>
        <dbReference type="EMBL" id="MBX35196.1"/>
    </source>
</evidence>
<name>A0A2P2MY99_RHIMU</name>
<reference evidence="2" key="1">
    <citation type="submission" date="2018-02" db="EMBL/GenBank/DDBJ databases">
        <title>Rhizophora mucronata_Transcriptome.</title>
        <authorList>
            <person name="Meera S.P."/>
            <person name="Sreeshan A."/>
            <person name="Augustine A."/>
        </authorList>
    </citation>
    <scope>NUCLEOTIDE SEQUENCE</scope>
    <source>
        <tissue evidence="2">Leaf</tissue>
    </source>
</reference>
<proteinExistence type="predicted"/>
<feature type="region of interest" description="Disordered" evidence="1">
    <location>
        <begin position="1"/>
        <end position="46"/>
    </location>
</feature>
<dbReference type="EMBL" id="GGEC01054712">
    <property type="protein sequence ID" value="MBX35196.1"/>
    <property type="molecule type" value="Transcribed_RNA"/>
</dbReference>
<dbReference type="AlphaFoldDB" id="A0A2P2MY99"/>
<protein>
    <submittedName>
        <fullName evidence="2">Uncharacterized protein</fullName>
    </submittedName>
</protein>
<evidence type="ECO:0000256" key="1">
    <source>
        <dbReference type="SAM" id="MobiDB-lite"/>
    </source>
</evidence>
<sequence length="46" mass="5238">MEALHGIGIQKGQHREHNHSKESMNKVTKPKLVLGQVNGIRARRRP</sequence>
<accession>A0A2P2MY99</accession>
<feature type="compositionally biased region" description="Basic and acidic residues" evidence="1">
    <location>
        <begin position="13"/>
        <end position="24"/>
    </location>
</feature>